<sequence>MNLKYVSETTGAILFNQEDLDIFASISGDENPIHLDIESAKKLGFHDTIVPGGLVSLIIMQWVSRISNVAFEVVEVEFLHPIFPCLWYTVEWLPQKKQVTVRSQREICLFLNTHISSTTQMADNNHTYRNIKFPPNIISQLTPFLIQTPSAGLTVWLEMICLISYLSGMIYPGKSSILRDFRLHIKALTSTKQLKISLFDNNGIGAYQKVAFVSLCDSNIIASGHYKAISAPVRRHVLYENYPFLNKQLNGEFIVLGASRGLGASLTIIAAKSGATTIGFYKTSSKSADMIRHVGRVNKLNITMRQVDCSNQESLETEIYLLKEQFSRTTNIVLTAFPEFSLLDDSLESEEQAIKMSLAPLKALHNIYEEWRGNIIYVSTALINSNSSWNIRYTNLKLRCENILMDYLSNLPNAGLVILRLPIYSSDRTAFIGGIMNLPDVTRAAMVVLETICTTKIGCKCVIKIDKF</sequence>
<gene>
    <name evidence="2" type="ORF">FHS68_001481</name>
</gene>
<feature type="domain" description="MaoC-like" evidence="1">
    <location>
        <begin position="16"/>
        <end position="84"/>
    </location>
</feature>
<dbReference type="Pfam" id="PF01575">
    <property type="entry name" value="MaoC_dehydratas"/>
    <property type="match status" value="1"/>
</dbReference>
<evidence type="ECO:0000259" key="1">
    <source>
        <dbReference type="Pfam" id="PF01575"/>
    </source>
</evidence>
<dbReference type="InterPro" id="IPR036291">
    <property type="entry name" value="NAD(P)-bd_dom_sf"/>
</dbReference>
<keyword evidence="3" id="KW-1185">Reference proteome</keyword>
<dbReference type="Proteomes" id="UP001179181">
    <property type="component" value="Unassembled WGS sequence"/>
</dbReference>
<evidence type="ECO:0000313" key="2">
    <source>
        <dbReference type="EMBL" id="NIJ52325.1"/>
    </source>
</evidence>
<dbReference type="SUPFAM" id="SSF54637">
    <property type="entry name" value="Thioesterase/thiol ester dehydrase-isomerase"/>
    <property type="match status" value="1"/>
</dbReference>
<dbReference type="InterPro" id="IPR002539">
    <property type="entry name" value="MaoC-like_dom"/>
</dbReference>
<dbReference type="InterPro" id="IPR029069">
    <property type="entry name" value="HotDog_dom_sf"/>
</dbReference>
<dbReference type="Gene3D" id="3.10.129.10">
    <property type="entry name" value="Hotdog Thioesterase"/>
    <property type="match status" value="1"/>
</dbReference>
<protein>
    <recommendedName>
        <fullName evidence="1">MaoC-like domain-containing protein</fullName>
    </recommendedName>
</protein>
<dbReference type="Gene3D" id="3.40.50.720">
    <property type="entry name" value="NAD(P)-binding Rossmann-like Domain"/>
    <property type="match status" value="1"/>
</dbReference>
<dbReference type="EMBL" id="JAASQJ010000001">
    <property type="protein sequence ID" value="NIJ52325.1"/>
    <property type="molecule type" value="Genomic_DNA"/>
</dbReference>
<organism evidence="2 3">
    <name type="scientific">Dyadobacter arcticus</name>
    <dbReference type="NCBI Taxonomy" id="1078754"/>
    <lineage>
        <taxon>Bacteria</taxon>
        <taxon>Pseudomonadati</taxon>
        <taxon>Bacteroidota</taxon>
        <taxon>Cytophagia</taxon>
        <taxon>Cytophagales</taxon>
        <taxon>Spirosomataceae</taxon>
        <taxon>Dyadobacter</taxon>
    </lineage>
</organism>
<evidence type="ECO:0000313" key="3">
    <source>
        <dbReference type="Proteomes" id="UP001179181"/>
    </source>
</evidence>
<name>A0ABX0ULJ3_9BACT</name>
<dbReference type="RefSeq" id="WP_167268536.1">
    <property type="nucleotide sequence ID" value="NZ_JAASQJ010000001.1"/>
</dbReference>
<comment type="caution">
    <text evidence="2">The sequence shown here is derived from an EMBL/GenBank/DDBJ whole genome shotgun (WGS) entry which is preliminary data.</text>
</comment>
<dbReference type="SUPFAM" id="SSF51735">
    <property type="entry name" value="NAD(P)-binding Rossmann-fold domains"/>
    <property type="match status" value="1"/>
</dbReference>
<reference evidence="2 3" key="1">
    <citation type="submission" date="2020-03" db="EMBL/GenBank/DDBJ databases">
        <title>Genomic Encyclopedia of Type Strains, Phase IV (KMG-IV): sequencing the most valuable type-strain genomes for metagenomic binning, comparative biology and taxonomic classification.</title>
        <authorList>
            <person name="Goeker M."/>
        </authorList>
    </citation>
    <scope>NUCLEOTIDE SEQUENCE [LARGE SCALE GENOMIC DNA]</scope>
    <source>
        <strain evidence="2 3">DSM 102865</strain>
    </source>
</reference>
<dbReference type="CDD" id="cd03441">
    <property type="entry name" value="R_hydratase_like"/>
    <property type="match status" value="1"/>
</dbReference>
<proteinExistence type="predicted"/>
<accession>A0ABX0ULJ3</accession>